<dbReference type="PANTHER" id="PTHR44086:SF10">
    <property type="entry name" value="THIOSULFATE SULFURTRANSFERASE_RHODANESE-LIKE DOMAIN-CONTAINING PROTEIN 3"/>
    <property type="match status" value="1"/>
</dbReference>
<dbReference type="Pfam" id="PF00581">
    <property type="entry name" value="Rhodanese"/>
    <property type="match status" value="1"/>
</dbReference>
<gene>
    <name evidence="3" type="ORF">HWQ67_03305</name>
</gene>
<evidence type="ECO:0000256" key="1">
    <source>
        <dbReference type="SAM" id="SignalP"/>
    </source>
</evidence>
<evidence type="ECO:0000313" key="4">
    <source>
        <dbReference type="Proteomes" id="UP001196980"/>
    </source>
</evidence>
<protein>
    <recommendedName>
        <fullName evidence="2">Rhodanese domain-containing protein</fullName>
    </recommendedName>
</protein>
<keyword evidence="4" id="KW-1185">Reference proteome</keyword>
<feature type="chain" id="PRO_5045567984" description="Rhodanese domain-containing protein" evidence="1">
    <location>
        <begin position="25"/>
        <end position="158"/>
    </location>
</feature>
<evidence type="ECO:0000313" key="3">
    <source>
        <dbReference type="EMBL" id="MBV6340605.1"/>
    </source>
</evidence>
<accession>A0ABS6RVF8</accession>
<name>A0ABS6RVF8_9BACT</name>
<dbReference type="EMBL" id="JABXWD010000035">
    <property type="protein sequence ID" value="MBV6340605.1"/>
    <property type="molecule type" value="Genomic_DNA"/>
</dbReference>
<dbReference type="PROSITE" id="PS50206">
    <property type="entry name" value="RHODANESE_3"/>
    <property type="match status" value="1"/>
</dbReference>
<evidence type="ECO:0000259" key="2">
    <source>
        <dbReference type="PROSITE" id="PS50206"/>
    </source>
</evidence>
<dbReference type="SMART" id="SM00450">
    <property type="entry name" value="RHOD"/>
    <property type="match status" value="1"/>
</dbReference>
<dbReference type="PANTHER" id="PTHR44086">
    <property type="entry name" value="THIOSULFATE SULFURTRANSFERASE RDL2, MITOCHONDRIAL-RELATED"/>
    <property type="match status" value="1"/>
</dbReference>
<dbReference type="RefSeq" id="WP_218251225.1">
    <property type="nucleotide sequence ID" value="NZ_JABXWD010000035.1"/>
</dbReference>
<dbReference type="InterPro" id="IPR001763">
    <property type="entry name" value="Rhodanese-like_dom"/>
</dbReference>
<organism evidence="3 4">
    <name type="scientific">Candidatus Magnetobacterium casense</name>
    <dbReference type="NCBI Taxonomy" id="1455061"/>
    <lineage>
        <taxon>Bacteria</taxon>
        <taxon>Pseudomonadati</taxon>
        <taxon>Nitrospirota</taxon>
        <taxon>Thermodesulfovibrionia</taxon>
        <taxon>Thermodesulfovibrionales</taxon>
        <taxon>Candidatus Magnetobacteriaceae</taxon>
        <taxon>Candidatus Magnetobacterium</taxon>
    </lineage>
</organism>
<feature type="domain" description="Rhodanese" evidence="2">
    <location>
        <begin position="62"/>
        <end position="158"/>
    </location>
</feature>
<proteinExistence type="predicted"/>
<dbReference type="CDD" id="cd00158">
    <property type="entry name" value="RHOD"/>
    <property type="match status" value="1"/>
</dbReference>
<comment type="caution">
    <text evidence="3">The sequence shown here is derived from an EMBL/GenBank/DDBJ whole genome shotgun (WGS) entry which is preliminary data.</text>
</comment>
<dbReference type="Proteomes" id="UP001196980">
    <property type="component" value="Unassembled WGS sequence"/>
</dbReference>
<reference evidence="3 4" key="1">
    <citation type="journal article" date="2020" name="J Geophys Res Biogeosci">
        <title>Magnetotaxis as an Adaptation to Enable Bacterial Shuttling of Microbial Sulfur and Sulfur Cycling Across Aquatic Oxic#Anoxic Interfaces.</title>
        <authorList>
            <person name="Li J."/>
            <person name="Liu P."/>
            <person name="Wang J."/>
            <person name="Roberts A.P."/>
            <person name="Pan Y."/>
        </authorList>
    </citation>
    <scope>NUCLEOTIDE SEQUENCE [LARGE SCALE GENOMIC DNA]</scope>
    <source>
        <strain evidence="3 4">MYR-1_YQ</strain>
    </source>
</reference>
<sequence>MRVKLFVVVVASIFMLGLSGQVFAEDAKPAKSWPASVDDVIGKTKSSVKTIDMEAFKKVVENKGDAIIIDVREPEEYKSGFIPGATNIPRGVAEFKIWKAVAGFPDKTNTSIKIYTYCAIGGRAVLTAKALQDVGFTDVTAVTMKMADWIKAGNPVER</sequence>
<keyword evidence="1" id="KW-0732">Signal</keyword>
<feature type="signal peptide" evidence="1">
    <location>
        <begin position="1"/>
        <end position="24"/>
    </location>
</feature>